<keyword evidence="2" id="KW-0229">DNA integration</keyword>
<dbReference type="EMBL" id="AUZX01002690">
    <property type="protein sequence ID" value="EQD75845.1"/>
    <property type="molecule type" value="Genomic_DNA"/>
</dbReference>
<dbReference type="PANTHER" id="PTHR30349">
    <property type="entry name" value="PHAGE INTEGRASE-RELATED"/>
    <property type="match status" value="1"/>
</dbReference>
<accession>T1D099</accession>
<feature type="domain" description="Tyr recombinase" evidence="5">
    <location>
        <begin position="91"/>
        <end position="266"/>
    </location>
</feature>
<dbReference type="GO" id="GO:0003677">
    <property type="term" value="F:DNA binding"/>
    <property type="evidence" value="ECO:0007669"/>
    <property type="project" value="UniProtKB-KW"/>
</dbReference>
<evidence type="ECO:0000256" key="2">
    <source>
        <dbReference type="ARBA" id="ARBA00022908"/>
    </source>
</evidence>
<evidence type="ECO:0000256" key="1">
    <source>
        <dbReference type="ARBA" id="ARBA00008857"/>
    </source>
</evidence>
<dbReference type="InterPro" id="IPR002104">
    <property type="entry name" value="Integrase_catalytic"/>
</dbReference>
<reference evidence="6" key="2">
    <citation type="journal article" date="2014" name="ISME J.">
        <title>Microbial stratification in low pH oxic and suboxic macroscopic growths along an acid mine drainage.</title>
        <authorList>
            <person name="Mendez-Garcia C."/>
            <person name="Mesa V."/>
            <person name="Sprenger R.R."/>
            <person name="Richter M."/>
            <person name="Diez M.S."/>
            <person name="Solano J."/>
            <person name="Bargiela R."/>
            <person name="Golyshina O.V."/>
            <person name="Manteca A."/>
            <person name="Ramos J.L."/>
            <person name="Gallego J.R."/>
            <person name="Llorente I."/>
            <person name="Martins Dos Santos V.A."/>
            <person name="Jensen O.N."/>
            <person name="Pelaez A.I."/>
            <person name="Sanchez J."/>
            <person name="Ferrer M."/>
        </authorList>
    </citation>
    <scope>NUCLEOTIDE SEQUENCE</scope>
</reference>
<dbReference type="SUPFAM" id="SSF56349">
    <property type="entry name" value="DNA breaking-rejoining enzymes"/>
    <property type="match status" value="1"/>
</dbReference>
<dbReference type="Pfam" id="PF13495">
    <property type="entry name" value="Phage_int_SAM_4"/>
    <property type="match status" value="1"/>
</dbReference>
<dbReference type="GO" id="GO:0006310">
    <property type="term" value="P:DNA recombination"/>
    <property type="evidence" value="ECO:0007669"/>
    <property type="project" value="UniProtKB-KW"/>
</dbReference>
<dbReference type="InterPro" id="IPR013762">
    <property type="entry name" value="Integrase-like_cat_sf"/>
</dbReference>
<dbReference type="GO" id="GO:0015074">
    <property type="term" value="P:DNA integration"/>
    <property type="evidence" value="ECO:0007669"/>
    <property type="project" value="UniProtKB-KW"/>
</dbReference>
<name>T1D099_9ZZZZ</name>
<organism evidence="6">
    <name type="scientific">mine drainage metagenome</name>
    <dbReference type="NCBI Taxonomy" id="410659"/>
    <lineage>
        <taxon>unclassified sequences</taxon>
        <taxon>metagenomes</taxon>
        <taxon>ecological metagenomes</taxon>
    </lineage>
</organism>
<dbReference type="AlphaFoldDB" id="T1D099"/>
<comment type="similarity">
    <text evidence="1">Belongs to the 'phage' integrase family.</text>
</comment>
<evidence type="ECO:0000259" key="5">
    <source>
        <dbReference type="PROSITE" id="PS51898"/>
    </source>
</evidence>
<protein>
    <submittedName>
        <fullName evidence="6">Integrase/recombinase</fullName>
    </submittedName>
</protein>
<comment type="caution">
    <text evidence="6">The sequence shown here is derived from an EMBL/GenBank/DDBJ whole genome shotgun (WGS) entry which is preliminary data.</text>
</comment>
<dbReference type="PROSITE" id="PS51898">
    <property type="entry name" value="TYR_RECOMBINASE"/>
    <property type="match status" value="1"/>
</dbReference>
<evidence type="ECO:0000256" key="3">
    <source>
        <dbReference type="ARBA" id="ARBA00023125"/>
    </source>
</evidence>
<dbReference type="InterPro" id="IPR050090">
    <property type="entry name" value="Tyrosine_recombinase_XerCD"/>
</dbReference>
<gene>
    <name evidence="6" type="ORF">B1A_03672</name>
</gene>
<evidence type="ECO:0000313" key="6">
    <source>
        <dbReference type="EMBL" id="EQD75845.1"/>
    </source>
</evidence>
<proteinExistence type="inferred from homology"/>
<reference evidence="6" key="1">
    <citation type="submission" date="2013-08" db="EMBL/GenBank/DDBJ databases">
        <authorList>
            <person name="Mendez C."/>
            <person name="Richter M."/>
            <person name="Ferrer M."/>
            <person name="Sanchez J."/>
        </authorList>
    </citation>
    <scope>NUCLEOTIDE SEQUENCE</scope>
</reference>
<keyword evidence="3" id="KW-0238">DNA-binding</keyword>
<dbReference type="Gene3D" id="1.10.443.10">
    <property type="entry name" value="Intergrase catalytic core"/>
    <property type="match status" value="1"/>
</dbReference>
<dbReference type="Gene3D" id="1.10.150.130">
    <property type="match status" value="1"/>
</dbReference>
<dbReference type="InterPro" id="IPR010998">
    <property type="entry name" value="Integrase_recombinase_N"/>
</dbReference>
<evidence type="ECO:0000256" key="4">
    <source>
        <dbReference type="ARBA" id="ARBA00023172"/>
    </source>
</evidence>
<keyword evidence="4" id="KW-0233">DNA recombination</keyword>
<dbReference type="InterPro" id="IPR004107">
    <property type="entry name" value="Integrase_SAM-like_N"/>
</dbReference>
<sequence length="287" mass="32032">MIDAMVRRGFALRTQESYVDAIVRMSRFYGRDPATYAFADVEAYLLYLIQERKLSYSTVNQAACASRFLFETVLGHERARFPIPCAKAPQTQPHLLARAEIAALFAACIHPLHRTLLQTIYAAGLRVSEACALRVDDIDSQPDRMSVRVEQGKGAKDRYTLLAPTLCEQLRQHARSYHTRQWLFPKRDGCSHLTIESAQRAYQGARARAHITKPGGIHTLRHCFATHLLEGGVDLYTIQRLLGHGHIGTTSRYLHLTSPQFAAPKGVDPLDLLAGLPRVPAPSPAHS</sequence>
<dbReference type="Pfam" id="PF00589">
    <property type="entry name" value="Phage_integrase"/>
    <property type="match status" value="1"/>
</dbReference>
<dbReference type="InterPro" id="IPR011010">
    <property type="entry name" value="DNA_brk_join_enz"/>
</dbReference>
<dbReference type="PANTHER" id="PTHR30349:SF64">
    <property type="entry name" value="PROPHAGE INTEGRASE INTD-RELATED"/>
    <property type="match status" value="1"/>
</dbReference>